<keyword evidence="3" id="KW-1185">Reference proteome</keyword>
<proteinExistence type="predicted"/>
<comment type="caution">
    <text evidence="2">The sequence shown here is derived from an EMBL/GenBank/DDBJ whole genome shotgun (WGS) entry which is preliminary data.</text>
</comment>
<dbReference type="Proteomes" id="UP000596742">
    <property type="component" value="Unassembled WGS sequence"/>
</dbReference>
<dbReference type="OrthoDB" id="6187522at2759"/>
<sequence length="114" mass="12793">MEYTYLVICFMKTMLAYCTAGNGDPKFTITRNRTVKSSHNTIEVYSESPLMCAMMCSSQEKCCVASFSEQTSTCRLDTTDNCYVATDIDVGWSTIARSKYGKLNNFLLIVPFGQ</sequence>
<reference evidence="2" key="1">
    <citation type="submission" date="2018-11" db="EMBL/GenBank/DDBJ databases">
        <authorList>
            <person name="Alioto T."/>
            <person name="Alioto T."/>
        </authorList>
    </citation>
    <scope>NUCLEOTIDE SEQUENCE</scope>
</reference>
<dbReference type="EMBL" id="UYJE01001813">
    <property type="protein sequence ID" value="VDI05359.1"/>
    <property type="molecule type" value="Genomic_DNA"/>
</dbReference>
<dbReference type="AlphaFoldDB" id="A0A8B6CGW6"/>
<evidence type="ECO:0000313" key="2">
    <source>
        <dbReference type="EMBL" id="VDI05359.1"/>
    </source>
</evidence>
<accession>A0A8B6CGW6</accession>
<dbReference type="Pfam" id="PF00024">
    <property type="entry name" value="PAN_1"/>
    <property type="match status" value="1"/>
</dbReference>
<evidence type="ECO:0000313" key="3">
    <source>
        <dbReference type="Proteomes" id="UP000596742"/>
    </source>
</evidence>
<gene>
    <name evidence="2" type="ORF">MGAL_10B061910</name>
</gene>
<evidence type="ECO:0000259" key="1">
    <source>
        <dbReference type="Pfam" id="PF00024"/>
    </source>
</evidence>
<name>A0A8B6CGW6_MYTGA</name>
<protein>
    <recommendedName>
        <fullName evidence="1">Apple domain-containing protein</fullName>
    </recommendedName>
</protein>
<organism evidence="2 3">
    <name type="scientific">Mytilus galloprovincialis</name>
    <name type="common">Mediterranean mussel</name>
    <dbReference type="NCBI Taxonomy" id="29158"/>
    <lineage>
        <taxon>Eukaryota</taxon>
        <taxon>Metazoa</taxon>
        <taxon>Spiralia</taxon>
        <taxon>Lophotrochozoa</taxon>
        <taxon>Mollusca</taxon>
        <taxon>Bivalvia</taxon>
        <taxon>Autobranchia</taxon>
        <taxon>Pteriomorphia</taxon>
        <taxon>Mytilida</taxon>
        <taxon>Mytiloidea</taxon>
        <taxon>Mytilidae</taxon>
        <taxon>Mytilinae</taxon>
        <taxon>Mytilus</taxon>
    </lineage>
</organism>
<feature type="domain" description="Apple" evidence="1">
    <location>
        <begin position="26"/>
        <end position="80"/>
    </location>
</feature>
<dbReference type="InterPro" id="IPR003609">
    <property type="entry name" value="Pan_app"/>
</dbReference>